<organism evidence="1 4">
    <name type="scientific">Sulfolobus acidocaldarius</name>
    <dbReference type="NCBI Taxonomy" id="2285"/>
    <lineage>
        <taxon>Archaea</taxon>
        <taxon>Thermoproteota</taxon>
        <taxon>Thermoprotei</taxon>
        <taxon>Sulfolobales</taxon>
        <taxon>Sulfolobaceae</taxon>
        <taxon>Sulfolobus</taxon>
    </lineage>
</organism>
<evidence type="ECO:0000313" key="4">
    <source>
        <dbReference type="Proteomes" id="UP000065473"/>
    </source>
</evidence>
<gene>
    <name evidence="1" type="ORF">ATY89_01750</name>
    <name evidence="2" type="ORF">ATZ20_04785</name>
</gene>
<dbReference type="PaxDb" id="1435377-SUSAZ_04300"/>
<accession>A0A0U3FEQ4</accession>
<dbReference type="STRING" id="1435377.SUSAZ_04300"/>
<dbReference type="GeneID" id="14551449"/>
<name>A0A0U3FEQ4_9CREN</name>
<dbReference type="OrthoDB" id="39466at2157"/>
<evidence type="ECO:0000313" key="3">
    <source>
        <dbReference type="Proteomes" id="UP000060043"/>
    </source>
</evidence>
<protein>
    <submittedName>
        <fullName evidence="1">Uncharacterized protein</fullName>
    </submittedName>
</protein>
<proteinExistence type="predicted"/>
<dbReference type="OMA" id="YFIIRYG"/>
<dbReference type="AlphaFoldDB" id="A0A0U3FEQ4"/>
<evidence type="ECO:0000313" key="1">
    <source>
        <dbReference type="EMBL" id="ALU28811.1"/>
    </source>
</evidence>
<evidence type="ECO:0000313" key="2">
    <source>
        <dbReference type="EMBL" id="ALU31531.1"/>
    </source>
</evidence>
<sequence length="65" mass="7649">MSSIVDLDNATCSSDIIEALGYYSMDIIYRISRKNPYFKSVMEKYKIEIIREEGNKIYFRIRSIG</sequence>
<dbReference type="EMBL" id="CP013695">
    <property type="protein sequence ID" value="ALU31531.1"/>
    <property type="molecule type" value="Genomic_DNA"/>
</dbReference>
<reference evidence="3 4" key="1">
    <citation type="submission" date="2015-12" db="EMBL/GenBank/DDBJ databases">
        <title>A stable core within a dynamic pangenome in Sulfolobus acidocaldarius.</title>
        <authorList>
            <person name="Anderson R."/>
            <person name="Kouris A."/>
            <person name="Seward C."/>
            <person name="Campbell K."/>
            <person name="Whitaker R."/>
        </authorList>
    </citation>
    <scope>NUCLEOTIDE SEQUENCE [LARGE SCALE GENOMIC DNA]</scope>
    <source>
        <strain evidence="1 4">GG12-C01-09</strain>
        <strain evidence="2 3">NG05B_CO5_07</strain>
    </source>
</reference>
<dbReference type="RefSeq" id="WP_011277802.1">
    <property type="nucleotide sequence ID" value="NZ_BHWZ01000001.1"/>
</dbReference>
<dbReference type="Proteomes" id="UP000065473">
    <property type="component" value="Chromosome"/>
</dbReference>
<dbReference type="EMBL" id="CP013694">
    <property type="protein sequence ID" value="ALU28811.1"/>
    <property type="molecule type" value="Genomic_DNA"/>
</dbReference>
<dbReference type="Proteomes" id="UP000060043">
    <property type="component" value="Chromosome"/>
</dbReference>